<dbReference type="Proteomes" id="UP000322000">
    <property type="component" value="Chromosome 16"/>
</dbReference>
<name>A0A7E5WD70_TRINI</name>
<feature type="region of interest" description="Disordered" evidence="1">
    <location>
        <begin position="231"/>
        <end position="259"/>
    </location>
</feature>
<reference evidence="3" key="1">
    <citation type="submission" date="2025-08" db="UniProtKB">
        <authorList>
            <consortium name="RefSeq"/>
        </authorList>
    </citation>
    <scope>IDENTIFICATION</scope>
</reference>
<gene>
    <name evidence="3" type="primary">LOC113501674</name>
</gene>
<evidence type="ECO:0000313" key="3">
    <source>
        <dbReference type="RefSeq" id="XP_026738663.1"/>
    </source>
</evidence>
<protein>
    <submittedName>
        <fullName evidence="3">Uncharacterized protein LOC113501674</fullName>
    </submittedName>
</protein>
<sequence length="416" mass="47529">MSSTLKCSVCNIVIDELLSYIQNKISVIDEITLMRICTTSFSSEEIQKSKSLLFDSLSTDVRKISRKRKGKEVRDLEDIISLFKVTDPDAIPIFVARQLEKLPPITFDHLDCTKLLKDLLLVKEEIEQVKTTYASVKQLEDLRNEVIGLKNDRIMYTPAQYINNKSGAWFDNNEANAINDSTIEVNSVCDKLQKEELVANSKLQNNSNCRYPKISDKEIVNCVNEEPSVVVTHRDMQKSPRTPPPLAPVTENKTKQQKDDQLTVLITSAPVSPNAAESECESRNNTEWRTISYKKRSNYRYAGKAGTARDVQGSFKAAERKVPIFISNVHKDTMAKDIVSYIQSKTQDVVSLEKINTKKQKEHNAYKFFVSESKLSLFLDENIWPEGIIFRRFVHFKSKYVRDMSTKTATNQTYNA</sequence>
<evidence type="ECO:0000256" key="1">
    <source>
        <dbReference type="SAM" id="MobiDB-lite"/>
    </source>
</evidence>
<dbReference type="GeneID" id="113501674"/>
<organism evidence="2 3">
    <name type="scientific">Trichoplusia ni</name>
    <name type="common">Cabbage looper</name>
    <dbReference type="NCBI Taxonomy" id="7111"/>
    <lineage>
        <taxon>Eukaryota</taxon>
        <taxon>Metazoa</taxon>
        <taxon>Ecdysozoa</taxon>
        <taxon>Arthropoda</taxon>
        <taxon>Hexapoda</taxon>
        <taxon>Insecta</taxon>
        <taxon>Pterygota</taxon>
        <taxon>Neoptera</taxon>
        <taxon>Endopterygota</taxon>
        <taxon>Lepidoptera</taxon>
        <taxon>Glossata</taxon>
        <taxon>Ditrysia</taxon>
        <taxon>Noctuoidea</taxon>
        <taxon>Noctuidae</taxon>
        <taxon>Plusiinae</taxon>
        <taxon>Trichoplusia</taxon>
    </lineage>
</organism>
<dbReference type="AlphaFoldDB" id="A0A7E5WD70"/>
<dbReference type="InParanoid" id="A0A7E5WD70"/>
<dbReference type="RefSeq" id="XP_026738663.1">
    <property type="nucleotide sequence ID" value="XM_026882862.1"/>
</dbReference>
<accession>A0A7E5WD70</accession>
<evidence type="ECO:0000313" key="2">
    <source>
        <dbReference type="Proteomes" id="UP000322000"/>
    </source>
</evidence>
<dbReference type="OrthoDB" id="7472940at2759"/>
<keyword evidence="2" id="KW-1185">Reference proteome</keyword>
<dbReference type="KEGG" id="tnl:113501674"/>
<proteinExistence type="predicted"/>